<dbReference type="InterPro" id="IPR020449">
    <property type="entry name" value="Tscrpt_reg_AraC-type_HTH"/>
</dbReference>
<evidence type="ECO:0000313" key="5">
    <source>
        <dbReference type="EMBL" id="HIV11745.1"/>
    </source>
</evidence>
<proteinExistence type="predicted"/>
<name>A0A9D1NS07_9FIRM</name>
<reference evidence="5" key="1">
    <citation type="submission" date="2020-10" db="EMBL/GenBank/DDBJ databases">
        <authorList>
            <person name="Gilroy R."/>
        </authorList>
    </citation>
    <scope>NUCLEOTIDE SEQUENCE</scope>
    <source>
        <strain evidence="5">ChiBcec2-4451</strain>
    </source>
</reference>
<feature type="domain" description="HTH araC/xylS-type" evidence="4">
    <location>
        <begin position="186"/>
        <end position="283"/>
    </location>
</feature>
<evidence type="ECO:0000313" key="6">
    <source>
        <dbReference type="Proteomes" id="UP000886723"/>
    </source>
</evidence>
<keyword evidence="2" id="KW-0238">DNA-binding</keyword>
<reference evidence="5" key="2">
    <citation type="journal article" date="2021" name="PeerJ">
        <title>Extensive microbial diversity within the chicken gut microbiome revealed by metagenomics and culture.</title>
        <authorList>
            <person name="Gilroy R."/>
            <person name="Ravi A."/>
            <person name="Getino M."/>
            <person name="Pursley I."/>
            <person name="Horton D.L."/>
            <person name="Alikhan N.F."/>
            <person name="Baker D."/>
            <person name="Gharbi K."/>
            <person name="Hall N."/>
            <person name="Watson M."/>
            <person name="Adriaenssens E.M."/>
            <person name="Foster-Nyarko E."/>
            <person name="Jarju S."/>
            <person name="Secka A."/>
            <person name="Antonio M."/>
            <person name="Oren A."/>
            <person name="Chaudhuri R.R."/>
            <person name="La Ragione R."/>
            <person name="Hildebrand F."/>
            <person name="Pallen M.J."/>
        </authorList>
    </citation>
    <scope>NUCLEOTIDE SEQUENCE</scope>
    <source>
        <strain evidence="5">ChiBcec2-4451</strain>
    </source>
</reference>
<dbReference type="InterPro" id="IPR018060">
    <property type="entry name" value="HTH_AraC"/>
</dbReference>
<dbReference type="PANTHER" id="PTHR43280:SF2">
    <property type="entry name" value="HTH-TYPE TRANSCRIPTIONAL REGULATOR EXSA"/>
    <property type="match status" value="1"/>
</dbReference>
<dbReference type="Gene3D" id="1.10.10.60">
    <property type="entry name" value="Homeodomain-like"/>
    <property type="match status" value="2"/>
</dbReference>
<dbReference type="GO" id="GO:0043565">
    <property type="term" value="F:sequence-specific DNA binding"/>
    <property type="evidence" value="ECO:0007669"/>
    <property type="project" value="InterPro"/>
</dbReference>
<dbReference type="PANTHER" id="PTHR43280">
    <property type="entry name" value="ARAC-FAMILY TRANSCRIPTIONAL REGULATOR"/>
    <property type="match status" value="1"/>
</dbReference>
<dbReference type="InterPro" id="IPR037923">
    <property type="entry name" value="HTH-like"/>
</dbReference>
<protein>
    <submittedName>
        <fullName evidence="5">Helix-turn-helix domain-containing protein</fullName>
    </submittedName>
</protein>
<dbReference type="InterPro" id="IPR003313">
    <property type="entry name" value="AraC-bd"/>
</dbReference>
<dbReference type="Pfam" id="PF02311">
    <property type="entry name" value="AraC_binding"/>
    <property type="match status" value="1"/>
</dbReference>
<sequence>MKNSLKSEFTRRQQMIREDFELYYYSDTYLEPVQPHSHSCYEIYFFLEGKVRMQAGDEGAELLSGDFLVIPPDTVHFPRFGGWEKPYRRVILWVSQSFWEELQEKSSCFGGLKERAGKGLFRFSCDPLEAGRVQNRLFELIEEMHSGHYGTEVEQRLLLERLLLYLNRLLYEREHPEENGEQSVFEKICGYVETHLDGELTLDRIAGEFYLSKYHIAHLFKENGGLSLHQYILKKRLEACRFLLAGETPISQVYVLCGFRDYSSFFRAFRKEYGMSPKEYRRQIKGEQYDRKQ</sequence>
<dbReference type="SUPFAM" id="SSF46689">
    <property type="entry name" value="Homeodomain-like"/>
    <property type="match status" value="2"/>
</dbReference>
<gene>
    <name evidence="5" type="ORF">IAA63_01210</name>
</gene>
<dbReference type="Gene3D" id="2.60.120.10">
    <property type="entry name" value="Jelly Rolls"/>
    <property type="match status" value="1"/>
</dbReference>
<keyword evidence="3" id="KW-0804">Transcription</keyword>
<dbReference type="Proteomes" id="UP000886723">
    <property type="component" value="Unassembled WGS sequence"/>
</dbReference>
<dbReference type="GO" id="GO:0003700">
    <property type="term" value="F:DNA-binding transcription factor activity"/>
    <property type="evidence" value="ECO:0007669"/>
    <property type="project" value="InterPro"/>
</dbReference>
<dbReference type="InterPro" id="IPR014710">
    <property type="entry name" value="RmlC-like_jellyroll"/>
</dbReference>
<organism evidence="5 6">
    <name type="scientific">Candidatus Pullilachnospira stercoravium</name>
    <dbReference type="NCBI Taxonomy" id="2840913"/>
    <lineage>
        <taxon>Bacteria</taxon>
        <taxon>Bacillati</taxon>
        <taxon>Bacillota</taxon>
        <taxon>Clostridia</taxon>
        <taxon>Lachnospirales</taxon>
        <taxon>Lachnospiraceae</taxon>
        <taxon>Lachnospiraceae incertae sedis</taxon>
        <taxon>Candidatus Pullilachnospira</taxon>
    </lineage>
</organism>
<dbReference type="PRINTS" id="PR00032">
    <property type="entry name" value="HTHARAC"/>
</dbReference>
<dbReference type="InterPro" id="IPR009057">
    <property type="entry name" value="Homeodomain-like_sf"/>
</dbReference>
<dbReference type="Pfam" id="PF12833">
    <property type="entry name" value="HTH_18"/>
    <property type="match status" value="1"/>
</dbReference>
<comment type="caution">
    <text evidence="5">The sequence shown here is derived from an EMBL/GenBank/DDBJ whole genome shotgun (WGS) entry which is preliminary data.</text>
</comment>
<dbReference type="PROSITE" id="PS01124">
    <property type="entry name" value="HTH_ARAC_FAMILY_2"/>
    <property type="match status" value="1"/>
</dbReference>
<evidence type="ECO:0000256" key="2">
    <source>
        <dbReference type="ARBA" id="ARBA00023125"/>
    </source>
</evidence>
<dbReference type="EMBL" id="DVON01000027">
    <property type="protein sequence ID" value="HIV11745.1"/>
    <property type="molecule type" value="Genomic_DNA"/>
</dbReference>
<keyword evidence="1" id="KW-0805">Transcription regulation</keyword>
<dbReference type="SMART" id="SM00342">
    <property type="entry name" value="HTH_ARAC"/>
    <property type="match status" value="1"/>
</dbReference>
<accession>A0A9D1NS07</accession>
<evidence type="ECO:0000256" key="3">
    <source>
        <dbReference type="ARBA" id="ARBA00023163"/>
    </source>
</evidence>
<evidence type="ECO:0000256" key="1">
    <source>
        <dbReference type="ARBA" id="ARBA00023015"/>
    </source>
</evidence>
<dbReference type="AlphaFoldDB" id="A0A9D1NS07"/>
<dbReference type="SUPFAM" id="SSF51215">
    <property type="entry name" value="Regulatory protein AraC"/>
    <property type="match status" value="1"/>
</dbReference>
<evidence type="ECO:0000259" key="4">
    <source>
        <dbReference type="PROSITE" id="PS01124"/>
    </source>
</evidence>